<dbReference type="InterPro" id="IPR011990">
    <property type="entry name" value="TPR-like_helical_dom_sf"/>
</dbReference>
<name>A0A4D6KZN4_VIGUN</name>
<keyword evidence="4" id="KW-1185">Reference proteome</keyword>
<dbReference type="AlphaFoldDB" id="A0A4D6KZN4"/>
<gene>
    <name evidence="3" type="ORF">DEO72_LG2g1868</name>
</gene>
<dbReference type="Pfam" id="PF01535">
    <property type="entry name" value="PPR"/>
    <property type="match status" value="3"/>
</dbReference>
<evidence type="ECO:0000256" key="2">
    <source>
        <dbReference type="PROSITE-ProRule" id="PRU00708"/>
    </source>
</evidence>
<dbReference type="OrthoDB" id="1904535at2759"/>
<dbReference type="Pfam" id="PF13812">
    <property type="entry name" value="PPR_3"/>
    <property type="match status" value="2"/>
</dbReference>
<dbReference type="PANTHER" id="PTHR46935">
    <property type="entry name" value="OS01G0674700 PROTEIN"/>
    <property type="match status" value="1"/>
</dbReference>
<dbReference type="Gramene" id="Vigun03g287400.1.v1.2">
    <property type="protein sequence ID" value="Vigun03g287400.1.v1.2"/>
    <property type="gene ID" value="Vigun03g287400.v1.2"/>
</dbReference>
<dbReference type="GO" id="GO:0009658">
    <property type="term" value="P:chloroplast organization"/>
    <property type="evidence" value="ECO:0007669"/>
    <property type="project" value="InterPro"/>
</dbReference>
<dbReference type="Proteomes" id="UP000501690">
    <property type="component" value="Linkage Group LG2"/>
</dbReference>
<feature type="repeat" description="PPR" evidence="2">
    <location>
        <begin position="332"/>
        <end position="366"/>
    </location>
</feature>
<evidence type="ECO:0000256" key="1">
    <source>
        <dbReference type="ARBA" id="ARBA00022737"/>
    </source>
</evidence>
<dbReference type="NCBIfam" id="TIGR00756">
    <property type="entry name" value="PPR"/>
    <property type="match status" value="3"/>
</dbReference>
<keyword evidence="1" id="KW-0677">Repeat</keyword>
<feature type="repeat" description="PPR" evidence="2">
    <location>
        <begin position="367"/>
        <end position="401"/>
    </location>
</feature>
<dbReference type="PROSITE" id="PS51375">
    <property type="entry name" value="PPR"/>
    <property type="match status" value="5"/>
</dbReference>
<protein>
    <submittedName>
        <fullName evidence="3">Nucleobase:cation symporter-1</fullName>
    </submittedName>
</protein>
<proteinExistence type="predicted"/>
<accession>A0A4D6KZN4</accession>
<dbReference type="FunFam" id="1.25.40.10:FF:001552">
    <property type="entry name" value="Predicted protein"/>
    <property type="match status" value="1"/>
</dbReference>
<dbReference type="InterPro" id="IPR044645">
    <property type="entry name" value="DG1/EMB2279-like"/>
</dbReference>
<organism evidence="3 4">
    <name type="scientific">Vigna unguiculata</name>
    <name type="common">Cowpea</name>
    <dbReference type="NCBI Taxonomy" id="3917"/>
    <lineage>
        <taxon>Eukaryota</taxon>
        <taxon>Viridiplantae</taxon>
        <taxon>Streptophyta</taxon>
        <taxon>Embryophyta</taxon>
        <taxon>Tracheophyta</taxon>
        <taxon>Spermatophyta</taxon>
        <taxon>Magnoliopsida</taxon>
        <taxon>eudicotyledons</taxon>
        <taxon>Gunneridae</taxon>
        <taxon>Pentapetalae</taxon>
        <taxon>rosids</taxon>
        <taxon>fabids</taxon>
        <taxon>Fabales</taxon>
        <taxon>Fabaceae</taxon>
        <taxon>Papilionoideae</taxon>
        <taxon>50 kb inversion clade</taxon>
        <taxon>NPAAA clade</taxon>
        <taxon>indigoferoid/millettioid clade</taxon>
        <taxon>Phaseoleae</taxon>
        <taxon>Vigna</taxon>
    </lineage>
</organism>
<dbReference type="PANTHER" id="PTHR46935:SF2">
    <property type="entry name" value="PENTACOTRIPEPTIDE-REPEAT REGION OF PRORP DOMAIN-CONTAINING PROTEIN"/>
    <property type="match status" value="1"/>
</dbReference>
<evidence type="ECO:0000313" key="4">
    <source>
        <dbReference type="Proteomes" id="UP000501690"/>
    </source>
</evidence>
<feature type="repeat" description="PPR" evidence="2">
    <location>
        <begin position="402"/>
        <end position="436"/>
    </location>
</feature>
<evidence type="ECO:0000313" key="3">
    <source>
        <dbReference type="EMBL" id="QCD81539.1"/>
    </source>
</evidence>
<dbReference type="InterPro" id="IPR002885">
    <property type="entry name" value="PPR_rpt"/>
</dbReference>
<dbReference type="EMBL" id="CP039346">
    <property type="protein sequence ID" value="QCD81539.1"/>
    <property type="molecule type" value="Genomic_DNA"/>
</dbReference>
<sequence>MEPLHLHLQGRPVAQFRPDTDKIRRKLIEKGVDPTPKIVHILRKREIQKHNRKLKSQPPPPLTPAEALALEEDKHFHAIKREFRKVMEATSFHEKRVVAGKPWEELQTVEFLEKARAIKEYRGGKLRRESLTELKEMFEERKMDELKWVFDADLEINEDWFNEGHGTRGDTRKRSEGAVIKFLVDRLSDREITMRDWKFSRMMKLSGLPFTEEQLLRIVEMLGFKRCWKQALSVVQWVYRYKDRRKFQSRFVYTKLLAVLGKAGRPKEALQIFKLMRESIHIYPDIAAYHSIAVTLGQAGLLKELLNIVECMRQKPKAFMHRENWDPVLEPDLVIYNAVLNACVPSKQWKGVSWVLKQMRKSGLKPNGATYGLAMEVMLESGNYHLVHEFFGKMKRSGEVPKALTYKVLVRTFWKEGKVEEAVKAIRDMERRGVVGTAGVYYELACCLCNCGRWRDAILEVDNIRSLPRAKPLEVTFTGMIKSSMDGGHMDDSIQIFEYMKDHCVPNIGTINTMLKIYGQNDMFSKAKVLFEEVKAAKSKSYATPGDGNSSVVPDAYTYNSMLEASASAQQWEYFEHVYREMIVSGYQLDQNKHLLLLVKASRAGKLHLLEHAFDMILEAGEIPRHLFFFELVIQAIVQHNYDRAVILINTLAHAPFQVSEKQWTNLFKESEDRMSHENLERLLDALGSCDVVSESTVSNLTKSLHVLCGLDTSRKFSSIIPFGSKDSVNGSGPNERIDDRNAPKFSTRMMIEGAESENDIFIGSYDSATSACTRDGGNEGDNDDVMVFRHQNSDIEDGTSSQADRLECTDNLALEKSSDALDKKLWDDGSSEDDNGEGVTKKATAYEILELWKELRVEDGSLLHSELGRG</sequence>
<feature type="repeat" description="PPR" evidence="2">
    <location>
        <begin position="249"/>
        <end position="279"/>
    </location>
</feature>
<dbReference type="Gene3D" id="1.25.40.10">
    <property type="entry name" value="Tetratricopeptide repeat domain"/>
    <property type="match status" value="4"/>
</dbReference>
<feature type="repeat" description="PPR" evidence="2">
    <location>
        <begin position="555"/>
        <end position="589"/>
    </location>
</feature>
<dbReference type="GO" id="GO:0009507">
    <property type="term" value="C:chloroplast"/>
    <property type="evidence" value="ECO:0007669"/>
    <property type="project" value="TreeGrafter"/>
</dbReference>
<reference evidence="3 4" key="1">
    <citation type="submission" date="2019-04" db="EMBL/GenBank/DDBJ databases">
        <title>An improved genome assembly and genetic linkage map for asparagus bean, Vigna unguiculata ssp. sesquipedialis.</title>
        <authorList>
            <person name="Xia Q."/>
            <person name="Zhang R."/>
            <person name="Dong Y."/>
        </authorList>
    </citation>
    <scope>NUCLEOTIDE SEQUENCE [LARGE SCALE GENOMIC DNA]</scope>
    <source>
        <tissue evidence="3">Leaf</tissue>
    </source>
</reference>